<feature type="region of interest" description="Disordered" evidence="1">
    <location>
        <begin position="92"/>
        <end position="135"/>
    </location>
</feature>
<evidence type="ECO:0000313" key="3">
    <source>
        <dbReference type="Proteomes" id="UP000279259"/>
    </source>
</evidence>
<protein>
    <submittedName>
        <fullName evidence="2">Uncharacterized protein</fullName>
    </submittedName>
</protein>
<gene>
    <name evidence="2" type="ORF">EHS25_005511</name>
</gene>
<keyword evidence="3" id="KW-1185">Reference proteome</keyword>
<organism evidence="2 3">
    <name type="scientific">Saitozyma podzolica</name>
    <dbReference type="NCBI Taxonomy" id="1890683"/>
    <lineage>
        <taxon>Eukaryota</taxon>
        <taxon>Fungi</taxon>
        <taxon>Dikarya</taxon>
        <taxon>Basidiomycota</taxon>
        <taxon>Agaricomycotina</taxon>
        <taxon>Tremellomycetes</taxon>
        <taxon>Tremellales</taxon>
        <taxon>Trimorphomycetaceae</taxon>
        <taxon>Saitozyma</taxon>
    </lineage>
</organism>
<sequence length="135" mass="14632">MQLPPGYHLQDRGRVACCWKQSMDVGPPAGLEVAVIWVPMKNGGQVVQWLTDGDWSSELSEGSMGGNQWSRDLLSLLGVRGLRDHISGITRGKKDAVTEAEEPMEVDEQNDEEKNAKGEAGAQGEGQHVIQGAHV</sequence>
<dbReference type="EMBL" id="RSCD01000024">
    <property type="protein sequence ID" value="RSH83607.1"/>
    <property type="molecule type" value="Genomic_DNA"/>
</dbReference>
<feature type="compositionally biased region" description="Low complexity" evidence="1">
    <location>
        <begin position="118"/>
        <end position="127"/>
    </location>
</feature>
<evidence type="ECO:0000256" key="1">
    <source>
        <dbReference type="SAM" id="MobiDB-lite"/>
    </source>
</evidence>
<name>A0A427XXT7_9TREE</name>
<accession>A0A427XXT7</accession>
<comment type="caution">
    <text evidence="2">The sequence shown here is derived from an EMBL/GenBank/DDBJ whole genome shotgun (WGS) entry which is preliminary data.</text>
</comment>
<reference evidence="2 3" key="1">
    <citation type="submission" date="2018-11" db="EMBL/GenBank/DDBJ databases">
        <title>Genome sequence of Saitozyma podzolica DSM 27192.</title>
        <authorList>
            <person name="Aliyu H."/>
            <person name="Gorte O."/>
            <person name="Ochsenreither K."/>
        </authorList>
    </citation>
    <scope>NUCLEOTIDE SEQUENCE [LARGE SCALE GENOMIC DNA]</scope>
    <source>
        <strain evidence="2 3">DSM 27192</strain>
    </source>
</reference>
<proteinExistence type="predicted"/>
<dbReference type="AlphaFoldDB" id="A0A427XXT7"/>
<feature type="compositionally biased region" description="Acidic residues" evidence="1">
    <location>
        <begin position="98"/>
        <end position="111"/>
    </location>
</feature>
<dbReference type="Proteomes" id="UP000279259">
    <property type="component" value="Unassembled WGS sequence"/>
</dbReference>
<evidence type="ECO:0000313" key="2">
    <source>
        <dbReference type="EMBL" id="RSH83607.1"/>
    </source>
</evidence>